<feature type="transmembrane region" description="Helical" evidence="10">
    <location>
        <begin position="127"/>
        <end position="147"/>
    </location>
</feature>
<sequence>MADSEDHTALAAEYALGTLDAEERAQVEALISADADFAAVVEAWKLKLAPLNQMVGSVEPRAEVWDRIKAAIGMSEAPIAATAAAASPSMPPASSPNEAAPVAEPGLSPESMRVVRFAKQTYVWKRVAGLSMAVAASLLAIIGVQLYQPDLLPDPLRPAVRTRTVEVQAPPAATPAQFVAVLQKDGSSPAFILTVDAATRNFTVRRVAAPPEPGRSYELWLVSDKLQKPRSLGVIGSKEFVTRPELSAYDSAIVNQATYAVTIEPEGGSPTGVATGPIVYTGKLIENVPTAPR</sequence>
<dbReference type="RefSeq" id="WP_044414661.1">
    <property type="nucleotide sequence ID" value="NZ_JXXE01000405.1"/>
</dbReference>
<name>A0A0D7EFZ1_RHOPL</name>
<feature type="domain" description="Anti-sigma K factor RskA C-terminal" evidence="11">
    <location>
        <begin position="133"/>
        <end position="278"/>
    </location>
</feature>
<dbReference type="OrthoDB" id="9816387at2"/>
<evidence type="ECO:0000256" key="1">
    <source>
        <dbReference type="ARBA" id="ARBA00004167"/>
    </source>
</evidence>
<dbReference type="GO" id="GO:0016989">
    <property type="term" value="F:sigma factor antagonist activity"/>
    <property type="evidence" value="ECO:0007669"/>
    <property type="project" value="TreeGrafter"/>
</dbReference>
<dbReference type="PANTHER" id="PTHR37461">
    <property type="entry name" value="ANTI-SIGMA-K FACTOR RSKA"/>
    <property type="match status" value="1"/>
</dbReference>
<reference evidence="12 13" key="1">
    <citation type="submission" date="2014-11" db="EMBL/GenBank/DDBJ databases">
        <title>Genomics and ecophysiology of heterotrophic nitrogen fixing bacteria isolated from estuarine surface water.</title>
        <authorList>
            <person name="Bentzon-Tilia M."/>
            <person name="Severin I."/>
            <person name="Hansen L.H."/>
            <person name="Riemann L."/>
        </authorList>
    </citation>
    <scope>NUCLEOTIDE SEQUENCE [LARGE SCALE GENOMIC DNA]</scope>
    <source>
        <strain evidence="12 13">BAL398</strain>
    </source>
</reference>
<protein>
    <recommendedName>
        <fullName evidence="8">Regulator of SigK</fullName>
    </recommendedName>
    <alternativeName>
        <fullName evidence="7">Sigma-K anti-sigma factor RskA</fullName>
    </alternativeName>
</protein>
<dbReference type="EMBL" id="JXXE01000405">
    <property type="protein sequence ID" value="KIZ39699.1"/>
    <property type="molecule type" value="Genomic_DNA"/>
</dbReference>
<evidence type="ECO:0000256" key="8">
    <source>
        <dbReference type="ARBA" id="ARBA00030803"/>
    </source>
</evidence>
<dbReference type="InterPro" id="IPR018764">
    <property type="entry name" value="RskA_C"/>
</dbReference>
<dbReference type="PANTHER" id="PTHR37461:SF1">
    <property type="entry name" value="ANTI-SIGMA-K FACTOR RSKA"/>
    <property type="match status" value="1"/>
</dbReference>
<dbReference type="InterPro" id="IPR041916">
    <property type="entry name" value="Anti_sigma_zinc_sf"/>
</dbReference>
<feature type="compositionally biased region" description="Low complexity" evidence="9">
    <location>
        <begin position="95"/>
        <end position="105"/>
    </location>
</feature>
<evidence type="ECO:0000256" key="5">
    <source>
        <dbReference type="ARBA" id="ARBA00022989"/>
    </source>
</evidence>
<dbReference type="InterPro" id="IPR051474">
    <property type="entry name" value="Anti-sigma-K/W_factor"/>
</dbReference>
<accession>A0A0D7EFZ1</accession>
<dbReference type="AlphaFoldDB" id="A0A0D7EFZ1"/>
<comment type="subcellular location">
    <subcellularLocation>
        <location evidence="2">Cell membrane</location>
    </subcellularLocation>
    <subcellularLocation>
        <location evidence="1">Membrane</location>
        <topology evidence="1">Single-pass membrane protein</topology>
    </subcellularLocation>
</comment>
<evidence type="ECO:0000313" key="13">
    <source>
        <dbReference type="Proteomes" id="UP000032515"/>
    </source>
</evidence>
<dbReference type="PATRIC" id="fig|1076.23.peg.4517"/>
<evidence type="ECO:0000256" key="3">
    <source>
        <dbReference type="ARBA" id="ARBA00022475"/>
    </source>
</evidence>
<evidence type="ECO:0000256" key="4">
    <source>
        <dbReference type="ARBA" id="ARBA00022692"/>
    </source>
</evidence>
<evidence type="ECO:0000256" key="6">
    <source>
        <dbReference type="ARBA" id="ARBA00023136"/>
    </source>
</evidence>
<evidence type="ECO:0000256" key="2">
    <source>
        <dbReference type="ARBA" id="ARBA00004236"/>
    </source>
</evidence>
<evidence type="ECO:0000256" key="7">
    <source>
        <dbReference type="ARBA" id="ARBA00029829"/>
    </source>
</evidence>
<evidence type="ECO:0000313" key="12">
    <source>
        <dbReference type="EMBL" id="KIZ39699.1"/>
    </source>
</evidence>
<comment type="caution">
    <text evidence="12">The sequence shown here is derived from an EMBL/GenBank/DDBJ whole genome shotgun (WGS) entry which is preliminary data.</text>
</comment>
<evidence type="ECO:0000256" key="9">
    <source>
        <dbReference type="SAM" id="MobiDB-lite"/>
    </source>
</evidence>
<evidence type="ECO:0000256" key="10">
    <source>
        <dbReference type="SAM" id="Phobius"/>
    </source>
</evidence>
<organism evidence="12 13">
    <name type="scientific">Rhodopseudomonas palustris</name>
    <dbReference type="NCBI Taxonomy" id="1076"/>
    <lineage>
        <taxon>Bacteria</taxon>
        <taxon>Pseudomonadati</taxon>
        <taxon>Pseudomonadota</taxon>
        <taxon>Alphaproteobacteria</taxon>
        <taxon>Hyphomicrobiales</taxon>
        <taxon>Nitrobacteraceae</taxon>
        <taxon>Rhodopseudomonas</taxon>
    </lineage>
</organism>
<dbReference type="Proteomes" id="UP000032515">
    <property type="component" value="Unassembled WGS sequence"/>
</dbReference>
<keyword evidence="4 10" id="KW-0812">Transmembrane</keyword>
<keyword evidence="3" id="KW-1003">Cell membrane</keyword>
<evidence type="ECO:0000259" key="11">
    <source>
        <dbReference type="Pfam" id="PF10099"/>
    </source>
</evidence>
<dbReference type="Gene3D" id="1.10.10.1320">
    <property type="entry name" value="Anti-sigma factor, zinc-finger domain"/>
    <property type="match status" value="1"/>
</dbReference>
<keyword evidence="5 10" id="KW-1133">Transmembrane helix</keyword>
<feature type="region of interest" description="Disordered" evidence="9">
    <location>
        <begin position="83"/>
        <end position="105"/>
    </location>
</feature>
<dbReference type="GO" id="GO:0005886">
    <property type="term" value="C:plasma membrane"/>
    <property type="evidence" value="ECO:0007669"/>
    <property type="project" value="UniProtKB-SubCell"/>
</dbReference>
<dbReference type="GO" id="GO:0006417">
    <property type="term" value="P:regulation of translation"/>
    <property type="evidence" value="ECO:0007669"/>
    <property type="project" value="TreeGrafter"/>
</dbReference>
<gene>
    <name evidence="12" type="ORF">OO17_19655</name>
</gene>
<dbReference type="Pfam" id="PF10099">
    <property type="entry name" value="RskA_C"/>
    <property type="match status" value="1"/>
</dbReference>
<proteinExistence type="predicted"/>
<keyword evidence="6 10" id="KW-0472">Membrane</keyword>